<dbReference type="InterPro" id="IPR017452">
    <property type="entry name" value="GPCR_Rhodpsn_7TM"/>
</dbReference>
<dbReference type="EMBL" id="JAODUP010000321">
    <property type="protein sequence ID" value="KAK2152690.1"/>
    <property type="molecule type" value="Genomic_DNA"/>
</dbReference>
<dbReference type="Pfam" id="PF00001">
    <property type="entry name" value="7tm_1"/>
    <property type="match status" value="1"/>
</dbReference>
<dbReference type="SUPFAM" id="SSF81321">
    <property type="entry name" value="Family A G protein-coupled receptor-like"/>
    <property type="match status" value="1"/>
</dbReference>
<dbReference type="PRINTS" id="PR00237">
    <property type="entry name" value="GPCRRHODOPSN"/>
</dbReference>
<dbReference type="InterPro" id="IPR000276">
    <property type="entry name" value="GPCR_Rhodpsn"/>
</dbReference>
<dbReference type="CDD" id="cd14978">
    <property type="entry name" value="7tmA_FMRFamide_R-like"/>
    <property type="match status" value="1"/>
</dbReference>
<feature type="transmembrane region" description="Helical" evidence="5">
    <location>
        <begin position="118"/>
        <end position="138"/>
    </location>
</feature>
<dbReference type="PROSITE" id="PS50262">
    <property type="entry name" value="G_PROTEIN_RECEP_F1_2"/>
    <property type="match status" value="1"/>
</dbReference>
<accession>A0AAD9JHV0</accession>
<evidence type="ECO:0000256" key="2">
    <source>
        <dbReference type="ARBA" id="ARBA00022692"/>
    </source>
</evidence>
<keyword evidence="3 5" id="KW-1133">Transmembrane helix</keyword>
<evidence type="ECO:0000256" key="4">
    <source>
        <dbReference type="ARBA" id="ARBA00023136"/>
    </source>
</evidence>
<dbReference type="Gene3D" id="1.20.1070.10">
    <property type="entry name" value="Rhodopsin 7-helix transmembrane proteins"/>
    <property type="match status" value="1"/>
</dbReference>
<dbReference type="PANTHER" id="PTHR46641">
    <property type="entry name" value="FMRFAMIDE RECEPTOR-RELATED"/>
    <property type="match status" value="1"/>
</dbReference>
<sequence length="410" mass="46951">MSDELHLFRCRACAVFLHSVIDNFTLTPDGNTLASPGYNCSEHLWRIFSTNLESTNASEAEMSSQPPYAWIEDILYSKVIVAMCFIGLFGNMLNLILLLHRELKHISGRMEKFAYSGLLALALSNMLFCLTTIPYGFVEDNDIWTYFSFDLVFHTYNNAIINIFILASTWLTVTLAIGRYMAVCHPLHARAFLGMTCARRSIIAVFFVCVLINIPRFFTYDIVSAQCLDGSTIYLKYNGYMKLNETFYLTFNWSYFVFGVVVPLAVLAFCNSYLIYALRMSRQTQNRIRATKVKETSNKTTLILIVIIVMYIVLVSPAEIINFIRQKVLTDRDLTDVYNLAVAVVNSLQALNFAFTFIPYCAINTKICRAMRKKLYRLNLSVKRTSSYSDDYCRYTISDTQLIVIAHEKS</sequence>
<feature type="transmembrane region" description="Helical" evidence="5">
    <location>
        <begin position="74"/>
        <end position="97"/>
    </location>
</feature>
<keyword evidence="2 5" id="KW-0812">Transmembrane</keyword>
<evidence type="ECO:0000256" key="1">
    <source>
        <dbReference type="ARBA" id="ARBA00004370"/>
    </source>
</evidence>
<evidence type="ECO:0000313" key="7">
    <source>
        <dbReference type="EMBL" id="KAK2152690.1"/>
    </source>
</evidence>
<feature type="domain" description="G-protein coupled receptors family 1 profile" evidence="6">
    <location>
        <begin position="90"/>
        <end position="360"/>
    </location>
</feature>
<comment type="subcellular location">
    <subcellularLocation>
        <location evidence="1">Membrane</location>
    </subcellularLocation>
</comment>
<keyword evidence="4 5" id="KW-0472">Membrane</keyword>
<name>A0AAD9JHV0_9ANNE</name>
<comment type="caution">
    <text evidence="7">The sequence shown here is derived from an EMBL/GenBank/DDBJ whole genome shotgun (WGS) entry which is preliminary data.</text>
</comment>
<dbReference type="PANTHER" id="PTHR46641:SF2">
    <property type="entry name" value="FMRFAMIDE RECEPTOR"/>
    <property type="match status" value="1"/>
</dbReference>
<evidence type="ECO:0000256" key="5">
    <source>
        <dbReference type="SAM" id="Phobius"/>
    </source>
</evidence>
<organism evidence="7 8">
    <name type="scientific">Paralvinella palmiformis</name>
    <dbReference type="NCBI Taxonomy" id="53620"/>
    <lineage>
        <taxon>Eukaryota</taxon>
        <taxon>Metazoa</taxon>
        <taxon>Spiralia</taxon>
        <taxon>Lophotrochozoa</taxon>
        <taxon>Annelida</taxon>
        <taxon>Polychaeta</taxon>
        <taxon>Sedentaria</taxon>
        <taxon>Canalipalpata</taxon>
        <taxon>Terebellida</taxon>
        <taxon>Terebelliformia</taxon>
        <taxon>Alvinellidae</taxon>
        <taxon>Paralvinella</taxon>
    </lineage>
</organism>
<feature type="transmembrane region" description="Helical" evidence="5">
    <location>
        <begin position="158"/>
        <end position="180"/>
    </location>
</feature>
<dbReference type="GO" id="GO:0016020">
    <property type="term" value="C:membrane"/>
    <property type="evidence" value="ECO:0007669"/>
    <property type="project" value="UniProtKB-SubCell"/>
</dbReference>
<feature type="transmembrane region" description="Helical" evidence="5">
    <location>
        <begin position="299"/>
        <end position="318"/>
    </location>
</feature>
<dbReference type="Proteomes" id="UP001208570">
    <property type="component" value="Unassembled WGS sequence"/>
</dbReference>
<evidence type="ECO:0000313" key="8">
    <source>
        <dbReference type="Proteomes" id="UP001208570"/>
    </source>
</evidence>
<gene>
    <name evidence="7" type="ORF">LSH36_321g03021</name>
</gene>
<reference evidence="7" key="1">
    <citation type="journal article" date="2023" name="Mol. Biol. Evol.">
        <title>Third-Generation Sequencing Reveals the Adaptive Role of the Epigenome in Three Deep-Sea Polychaetes.</title>
        <authorList>
            <person name="Perez M."/>
            <person name="Aroh O."/>
            <person name="Sun Y."/>
            <person name="Lan Y."/>
            <person name="Juniper S.K."/>
            <person name="Young C.R."/>
            <person name="Angers B."/>
            <person name="Qian P.Y."/>
        </authorList>
    </citation>
    <scope>NUCLEOTIDE SEQUENCE</scope>
    <source>
        <strain evidence="7">P08H-3</strain>
    </source>
</reference>
<dbReference type="AlphaFoldDB" id="A0AAD9JHV0"/>
<dbReference type="GO" id="GO:0004930">
    <property type="term" value="F:G protein-coupled receptor activity"/>
    <property type="evidence" value="ECO:0007669"/>
    <property type="project" value="InterPro"/>
</dbReference>
<feature type="transmembrane region" description="Helical" evidence="5">
    <location>
        <begin position="201"/>
        <end position="218"/>
    </location>
</feature>
<proteinExistence type="predicted"/>
<feature type="transmembrane region" description="Helical" evidence="5">
    <location>
        <begin position="253"/>
        <end position="278"/>
    </location>
</feature>
<feature type="transmembrane region" description="Helical" evidence="5">
    <location>
        <begin position="338"/>
        <end position="363"/>
    </location>
</feature>
<protein>
    <recommendedName>
        <fullName evidence="6">G-protein coupled receptors family 1 profile domain-containing protein</fullName>
    </recommendedName>
</protein>
<keyword evidence="8" id="KW-1185">Reference proteome</keyword>
<evidence type="ECO:0000256" key="3">
    <source>
        <dbReference type="ARBA" id="ARBA00022989"/>
    </source>
</evidence>
<dbReference type="InterPro" id="IPR052954">
    <property type="entry name" value="GPCR-Ligand_Int"/>
</dbReference>
<evidence type="ECO:0000259" key="6">
    <source>
        <dbReference type="PROSITE" id="PS50262"/>
    </source>
</evidence>